<feature type="region of interest" description="Disordered" evidence="2">
    <location>
        <begin position="625"/>
        <end position="659"/>
    </location>
</feature>
<protein>
    <recommendedName>
        <fullName evidence="3">FAD-binding PCMH-type domain-containing protein</fullName>
    </recommendedName>
</protein>
<dbReference type="InterPro" id="IPR036318">
    <property type="entry name" value="FAD-bd_PCMH-like_sf"/>
</dbReference>
<comment type="caution">
    <text evidence="4">The sequence shown here is derived from an EMBL/GenBank/DDBJ whole genome shotgun (WGS) entry which is preliminary data.</text>
</comment>
<organism evidence="4 5">
    <name type="scientific">Stichopus japonicus</name>
    <name type="common">Sea cucumber</name>
    <dbReference type="NCBI Taxonomy" id="307972"/>
    <lineage>
        <taxon>Eukaryota</taxon>
        <taxon>Metazoa</taxon>
        <taxon>Echinodermata</taxon>
        <taxon>Eleutherozoa</taxon>
        <taxon>Echinozoa</taxon>
        <taxon>Holothuroidea</taxon>
        <taxon>Aspidochirotacea</taxon>
        <taxon>Aspidochirotida</taxon>
        <taxon>Stichopodidae</taxon>
        <taxon>Apostichopus</taxon>
    </lineage>
</organism>
<feature type="region of interest" description="Disordered" evidence="2">
    <location>
        <begin position="89"/>
        <end position="120"/>
    </location>
</feature>
<dbReference type="Pfam" id="PF04030">
    <property type="entry name" value="ALO"/>
    <property type="match status" value="1"/>
</dbReference>
<sequence length="721" mass="81003">MPLHTISALYLSFGKGLMSMFGSCNMVDCCSGARCCHQFMFPCIKGCSYTGRKVFYNYDGTEAVEPLVGYLKPSHSLLRKSVIRGMKLSDTEREGRVERGAADSSRCPSRQQRKPPGQSGWNWVKLVKADQCPRYPNSSARMGQNVTSLNSSWILLSKLDMTDLDRILGVKQQTKEGSIYYVEVEGGKTLHDFVREIDAKYDLSLPCMGNYAGQTLAGIISTSTHGTGQDYPTMSNFVVAVHMVVSGGIHVKIQIPEDGETDECFDSVKQRFKSAKYGDPALVIRSRDVFRAVAVGFGSLGVIYSVTLRCEPVYNIVETRKSIDIVWPKDESEAFKIPDELRALSAGKGKYFSFFVNPCPRKSKDNPGKMVLTGLYLSGERTTDEGSCQCGMCMDLQCCACTGCRGKSACQLIQTDCSASCIQIGANILPSSSLPCLYDCGMMPFRRKKPYIQKWYNVLTFTNGNIHIKTAEYCIPIEHLDNALRDTINIMQEYGQNYDINSFLPVYVRMVKSDDLYLSPANGESPDGKRVDRYCYIEVPFLPGAYGIDEFHKKLEEFLYDKYKARPHWAKNNFLTINRVKNLYPNLDQWQQVYLLFNQAGIFDNEFTRKCGFDDFHVTKDTSDELRRTESDGEISHHAQQCPHCNTPYKSSQSETGNTDRVVLSQPQRQHKTLFSSPEQCSEEIVTDKISNVPLPQAEGERSAETEVASSQPSLERQTTV</sequence>
<dbReference type="InterPro" id="IPR016166">
    <property type="entry name" value="FAD-bd_PCMH"/>
</dbReference>
<dbReference type="SUPFAM" id="SSF56176">
    <property type="entry name" value="FAD-binding/transporter-associated domain-like"/>
    <property type="match status" value="1"/>
</dbReference>
<proteinExistence type="predicted"/>
<dbReference type="InterPro" id="IPR006094">
    <property type="entry name" value="Oxid_FAD_bind_N"/>
</dbReference>
<dbReference type="InterPro" id="IPR010031">
    <property type="entry name" value="FAD_lactone_oxidase-like"/>
</dbReference>
<dbReference type="Gene3D" id="3.30.465.10">
    <property type="match status" value="1"/>
</dbReference>
<feature type="compositionally biased region" description="Basic and acidic residues" evidence="2">
    <location>
        <begin position="625"/>
        <end position="637"/>
    </location>
</feature>
<accession>A0A2G8L7U7</accession>
<dbReference type="PANTHER" id="PTHR43762:SF1">
    <property type="entry name" value="D-ARABINONO-1,4-LACTONE OXIDASE"/>
    <property type="match status" value="1"/>
</dbReference>
<dbReference type="Proteomes" id="UP000230750">
    <property type="component" value="Unassembled WGS sequence"/>
</dbReference>
<dbReference type="Pfam" id="PF01565">
    <property type="entry name" value="FAD_binding_4"/>
    <property type="match status" value="1"/>
</dbReference>
<feature type="compositionally biased region" description="Basic and acidic residues" evidence="2">
    <location>
        <begin position="89"/>
        <end position="101"/>
    </location>
</feature>
<dbReference type="AlphaFoldDB" id="A0A2G8L7U7"/>
<evidence type="ECO:0000313" key="4">
    <source>
        <dbReference type="EMBL" id="PIK56338.1"/>
    </source>
</evidence>
<dbReference type="PROSITE" id="PS51387">
    <property type="entry name" value="FAD_PCMH"/>
    <property type="match status" value="1"/>
</dbReference>
<evidence type="ECO:0000313" key="5">
    <source>
        <dbReference type="Proteomes" id="UP000230750"/>
    </source>
</evidence>
<dbReference type="PANTHER" id="PTHR43762">
    <property type="entry name" value="L-GULONOLACTONE OXIDASE"/>
    <property type="match status" value="1"/>
</dbReference>
<dbReference type="OrthoDB" id="610608at2759"/>
<evidence type="ECO:0000259" key="3">
    <source>
        <dbReference type="PROSITE" id="PS51387"/>
    </source>
</evidence>
<gene>
    <name evidence="4" type="ORF">BSL78_06712</name>
</gene>
<dbReference type="GO" id="GO:0016020">
    <property type="term" value="C:membrane"/>
    <property type="evidence" value="ECO:0007669"/>
    <property type="project" value="InterPro"/>
</dbReference>
<keyword evidence="1" id="KW-0560">Oxidoreductase</keyword>
<keyword evidence="5" id="KW-1185">Reference proteome</keyword>
<evidence type="ECO:0000256" key="2">
    <source>
        <dbReference type="SAM" id="MobiDB-lite"/>
    </source>
</evidence>
<dbReference type="GO" id="GO:0003885">
    <property type="term" value="F:D-arabinono-1,4-lactone oxidase activity"/>
    <property type="evidence" value="ECO:0007669"/>
    <property type="project" value="InterPro"/>
</dbReference>
<dbReference type="InterPro" id="IPR016169">
    <property type="entry name" value="FAD-bd_PCMH_sub2"/>
</dbReference>
<dbReference type="GO" id="GO:0071949">
    <property type="term" value="F:FAD binding"/>
    <property type="evidence" value="ECO:0007669"/>
    <property type="project" value="InterPro"/>
</dbReference>
<feature type="domain" description="FAD-binding PCMH-type" evidence="3">
    <location>
        <begin position="159"/>
        <end position="313"/>
    </location>
</feature>
<dbReference type="InterPro" id="IPR007173">
    <property type="entry name" value="ALO_C"/>
</dbReference>
<name>A0A2G8L7U7_STIJA</name>
<dbReference type="STRING" id="307972.A0A2G8L7U7"/>
<feature type="compositionally biased region" description="Polar residues" evidence="2">
    <location>
        <begin position="708"/>
        <end position="721"/>
    </location>
</feature>
<feature type="region of interest" description="Disordered" evidence="2">
    <location>
        <begin position="690"/>
        <end position="721"/>
    </location>
</feature>
<dbReference type="EMBL" id="MRZV01000178">
    <property type="protein sequence ID" value="PIK56338.1"/>
    <property type="molecule type" value="Genomic_DNA"/>
</dbReference>
<evidence type="ECO:0000256" key="1">
    <source>
        <dbReference type="ARBA" id="ARBA00023002"/>
    </source>
</evidence>
<feature type="compositionally biased region" description="Polar residues" evidence="2">
    <location>
        <begin position="648"/>
        <end position="659"/>
    </location>
</feature>
<dbReference type="Gene3D" id="3.30.70.2520">
    <property type="match status" value="1"/>
</dbReference>
<reference evidence="4 5" key="1">
    <citation type="journal article" date="2017" name="PLoS Biol.">
        <title>The sea cucumber genome provides insights into morphological evolution and visceral regeneration.</title>
        <authorList>
            <person name="Zhang X."/>
            <person name="Sun L."/>
            <person name="Yuan J."/>
            <person name="Sun Y."/>
            <person name="Gao Y."/>
            <person name="Zhang L."/>
            <person name="Li S."/>
            <person name="Dai H."/>
            <person name="Hamel J.F."/>
            <person name="Liu C."/>
            <person name="Yu Y."/>
            <person name="Liu S."/>
            <person name="Lin W."/>
            <person name="Guo K."/>
            <person name="Jin S."/>
            <person name="Xu P."/>
            <person name="Storey K.B."/>
            <person name="Huan P."/>
            <person name="Zhang T."/>
            <person name="Zhou Y."/>
            <person name="Zhang J."/>
            <person name="Lin C."/>
            <person name="Li X."/>
            <person name="Xing L."/>
            <person name="Huo D."/>
            <person name="Sun M."/>
            <person name="Wang L."/>
            <person name="Mercier A."/>
            <person name="Li F."/>
            <person name="Yang H."/>
            <person name="Xiang J."/>
        </authorList>
    </citation>
    <scope>NUCLEOTIDE SEQUENCE [LARGE SCALE GENOMIC DNA]</scope>
    <source>
        <strain evidence="4">Shaxun</strain>
        <tissue evidence="4">Muscle</tissue>
    </source>
</reference>